<accession>A0AAV7UW24</accession>
<comment type="caution">
    <text evidence="1">The sequence shown here is derived from an EMBL/GenBank/DDBJ whole genome shotgun (WGS) entry which is preliminary data.</text>
</comment>
<organism evidence="1 2">
    <name type="scientific">Pleurodeles waltl</name>
    <name type="common">Iberian ribbed newt</name>
    <dbReference type="NCBI Taxonomy" id="8319"/>
    <lineage>
        <taxon>Eukaryota</taxon>
        <taxon>Metazoa</taxon>
        <taxon>Chordata</taxon>
        <taxon>Craniata</taxon>
        <taxon>Vertebrata</taxon>
        <taxon>Euteleostomi</taxon>
        <taxon>Amphibia</taxon>
        <taxon>Batrachia</taxon>
        <taxon>Caudata</taxon>
        <taxon>Salamandroidea</taxon>
        <taxon>Salamandridae</taxon>
        <taxon>Pleurodelinae</taxon>
        <taxon>Pleurodeles</taxon>
    </lineage>
</organism>
<gene>
    <name evidence="1" type="ORF">NDU88_001906</name>
</gene>
<protein>
    <submittedName>
        <fullName evidence="1">Uncharacterized protein</fullName>
    </submittedName>
</protein>
<dbReference type="Proteomes" id="UP001066276">
    <property type="component" value="Chromosome 2_2"/>
</dbReference>
<dbReference type="EMBL" id="JANPWB010000004">
    <property type="protein sequence ID" value="KAJ1192599.1"/>
    <property type="molecule type" value="Genomic_DNA"/>
</dbReference>
<sequence length="116" mass="12814">MWGGLVAGPLFDVLLFLGRQSPLGHPFLLDRSAPVAWAQILTGRALLHQRVSRFSAAAEPRSRDSRQIYIFGQGLTVCRALNSDMDDALKPLQEMAQAITETQADRVEGVPIKRTQ</sequence>
<evidence type="ECO:0000313" key="1">
    <source>
        <dbReference type="EMBL" id="KAJ1192599.1"/>
    </source>
</evidence>
<keyword evidence="2" id="KW-1185">Reference proteome</keyword>
<name>A0AAV7UW24_PLEWA</name>
<dbReference type="AlphaFoldDB" id="A0AAV7UW24"/>
<reference evidence="1" key="1">
    <citation type="journal article" date="2022" name="bioRxiv">
        <title>Sequencing and chromosome-scale assembly of the giantPleurodeles waltlgenome.</title>
        <authorList>
            <person name="Brown T."/>
            <person name="Elewa A."/>
            <person name="Iarovenko S."/>
            <person name="Subramanian E."/>
            <person name="Araus A.J."/>
            <person name="Petzold A."/>
            <person name="Susuki M."/>
            <person name="Suzuki K.-i.T."/>
            <person name="Hayashi T."/>
            <person name="Toyoda A."/>
            <person name="Oliveira C."/>
            <person name="Osipova E."/>
            <person name="Leigh N.D."/>
            <person name="Simon A."/>
            <person name="Yun M.H."/>
        </authorList>
    </citation>
    <scope>NUCLEOTIDE SEQUENCE</scope>
    <source>
        <strain evidence="1">20211129_DDA</strain>
        <tissue evidence="1">Liver</tissue>
    </source>
</reference>
<evidence type="ECO:0000313" key="2">
    <source>
        <dbReference type="Proteomes" id="UP001066276"/>
    </source>
</evidence>
<proteinExistence type="predicted"/>